<dbReference type="Proteomes" id="UP000095705">
    <property type="component" value="Unassembled WGS sequence"/>
</dbReference>
<dbReference type="InterPro" id="IPR018391">
    <property type="entry name" value="PQQ_b-propeller_rpt"/>
</dbReference>
<name>A0A1E5PKM6_9ACTN</name>
<feature type="domain" description="Protein kinase" evidence="7">
    <location>
        <begin position="8"/>
        <end position="265"/>
    </location>
</feature>
<dbReference type="PANTHER" id="PTHR43289">
    <property type="entry name" value="MITOGEN-ACTIVATED PROTEIN KINASE KINASE KINASE 20-RELATED"/>
    <property type="match status" value="1"/>
</dbReference>
<sequence>MPAVIGPYVVMRPLGGGGMGVVSLCRTGSGRLVAVKQVREEYADDPAFRSRFRREVAAARRVSGVYTVPVLDADTDGPRPWVATAYVPGPTLDQALRICGTFQEPAVRALGTALAESLQVIHAAGLVHRDFKPGNVLLSSDGPRVIDFGISKALGETRLTVTGTVIGSPAFMAPEQIASFHDAGPESDVFALAGVLVYAACGEGPFGPGDHSVLHRIVTDEPNLQAVPSALHPLLLRCLDKTPARRPPLDAVLAGLAPARPHDLLVPALHADLAERARDAEQMAVAPPPPRAVPDGGRERSAPSRRTVLLGGLAAAALAGGGVAGAVWGPWKAGDGGGKNAGPAPSLGPTARPVVLTDPPAPLWNEPLPDSPSGMPQLRATGGTLVLQDSSFGGYTVAAFDSASGKLRWSQSTATAMQLNQPSGALPRGTRVLGPIDAGLLGTSMSTALESMGQTSLTVLDPATARVRSTLGLPKGDHVVTLLSAHENMAYCLVNTFKGGLTTGAPSPAATAGPDLSETVTAIDLNGGDVRWRKPVVPNSMSQVRYAADRHGFYYTESTKTGLTLYAVHAADGTPRWSVDVAADPNSQLPPYMQAGGGSLTSSLIAVGDLLIAMHQKAGMSAYDAESGQRRWALPMAGASVPIAVGDLLLVNDFRNVHAVDLHSGEIRWRVESPVPLSPLPAFSPTLAASTQVTVVLFSPAISGLGISTGEFASGCLVLRTSDGKQLWALRDKPVASASSAPVSAPGSPAPSPSGIGEATRLAEAFWGVWAQDDVVFVSGGGRVRAYRADAG</sequence>
<protein>
    <recommendedName>
        <fullName evidence="7">Protein kinase domain-containing protein</fullName>
    </recommendedName>
</protein>
<dbReference type="GO" id="GO:0005524">
    <property type="term" value="F:ATP binding"/>
    <property type="evidence" value="ECO:0007669"/>
    <property type="project" value="UniProtKB-UniRule"/>
</dbReference>
<keyword evidence="2 5" id="KW-0547">Nucleotide-binding</keyword>
<feature type="binding site" evidence="5">
    <location>
        <position position="36"/>
    </location>
    <ligand>
        <name>ATP</name>
        <dbReference type="ChEBI" id="CHEBI:30616"/>
    </ligand>
</feature>
<dbReference type="PROSITE" id="PS50011">
    <property type="entry name" value="PROTEIN_KINASE_DOM"/>
    <property type="match status" value="1"/>
</dbReference>
<dbReference type="InterPro" id="IPR015943">
    <property type="entry name" value="WD40/YVTN_repeat-like_dom_sf"/>
</dbReference>
<dbReference type="Gene3D" id="2.130.10.10">
    <property type="entry name" value="YVTN repeat-like/Quinoprotein amine dehydrogenase"/>
    <property type="match status" value="1"/>
</dbReference>
<keyword evidence="9" id="KW-1185">Reference proteome</keyword>
<dbReference type="SMART" id="SM00564">
    <property type="entry name" value="PQQ"/>
    <property type="match status" value="5"/>
</dbReference>
<keyword evidence="4 5" id="KW-0067">ATP-binding</keyword>
<evidence type="ECO:0000256" key="4">
    <source>
        <dbReference type="ARBA" id="ARBA00022840"/>
    </source>
</evidence>
<dbReference type="Pfam" id="PF00069">
    <property type="entry name" value="Pkinase"/>
    <property type="match status" value="1"/>
</dbReference>
<dbReference type="PROSITE" id="PS00108">
    <property type="entry name" value="PROTEIN_KINASE_ST"/>
    <property type="match status" value="1"/>
</dbReference>
<dbReference type="Pfam" id="PF13360">
    <property type="entry name" value="PQQ_2"/>
    <property type="match status" value="1"/>
</dbReference>
<dbReference type="InterPro" id="IPR011047">
    <property type="entry name" value="Quinoprotein_ADH-like_sf"/>
</dbReference>
<dbReference type="InterPro" id="IPR002372">
    <property type="entry name" value="PQQ_rpt_dom"/>
</dbReference>
<dbReference type="InterPro" id="IPR000719">
    <property type="entry name" value="Prot_kinase_dom"/>
</dbReference>
<dbReference type="GO" id="GO:0004674">
    <property type="term" value="F:protein serine/threonine kinase activity"/>
    <property type="evidence" value="ECO:0007669"/>
    <property type="project" value="TreeGrafter"/>
</dbReference>
<gene>
    <name evidence="8" type="ORF">BGK67_00755</name>
</gene>
<evidence type="ECO:0000256" key="5">
    <source>
        <dbReference type="PROSITE-ProRule" id="PRU10141"/>
    </source>
</evidence>
<evidence type="ECO:0000313" key="8">
    <source>
        <dbReference type="EMBL" id="OEJ30095.1"/>
    </source>
</evidence>
<dbReference type="InterPro" id="IPR011009">
    <property type="entry name" value="Kinase-like_dom_sf"/>
</dbReference>
<evidence type="ECO:0000256" key="3">
    <source>
        <dbReference type="ARBA" id="ARBA00022777"/>
    </source>
</evidence>
<dbReference type="EMBL" id="MEHK01000001">
    <property type="protein sequence ID" value="OEJ30095.1"/>
    <property type="molecule type" value="Genomic_DNA"/>
</dbReference>
<evidence type="ECO:0000256" key="1">
    <source>
        <dbReference type="ARBA" id="ARBA00022679"/>
    </source>
</evidence>
<evidence type="ECO:0000256" key="2">
    <source>
        <dbReference type="ARBA" id="ARBA00022741"/>
    </source>
</evidence>
<dbReference type="AlphaFoldDB" id="A0A1E5PKM6"/>
<evidence type="ECO:0000256" key="6">
    <source>
        <dbReference type="SAM" id="MobiDB-lite"/>
    </source>
</evidence>
<dbReference type="PROSITE" id="PS00107">
    <property type="entry name" value="PROTEIN_KINASE_ATP"/>
    <property type="match status" value="1"/>
</dbReference>
<dbReference type="CDD" id="cd14014">
    <property type="entry name" value="STKc_PknB_like"/>
    <property type="match status" value="1"/>
</dbReference>
<dbReference type="InterPro" id="IPR008271">
    <property type="entry name" value="Ser/Thr_kinase_AS"/>
</dbReference>
<evidence type="ECO:0000259" key="7">
    <source>
        <dbReference type="PROSITE" id="PS50011"/>
    </source>
</evidence>
<dbReference type="SUPFAM" id="SSF50998">
    <property type="entry name" value="Quinoprotein alcohol dehydrogenase-like"/>
    <property type="match status" value="2"/>
</dbReference>
<accession>A0A1E5PKM6</accession>
<dbReference type="STRING" id="36818.BGK67_00755"/>
<keyword evidence="3" id="KW-0418">Kinase</keyword>
<comment type="caution">
    <text evidence="8">The sequence shown here is derived from an EMBL/GenBank/DDBJ whole genome shotgun (WGS) entry which is preliminary data.</text>
</comment>
<feature type="region of interest" description="Disordered" evidence="6">
    <location>
        <begin position="281"/>
        <end position="302"/>
    </location>
</feature>
<dbReference type="Gene3D" id="1.10.510.10">
    <property type="entry name" value="Transferase(Phosphotransferase) domain 1"/>
    <property type="match status" value="1"/>
</dbReference>
<keyword evidence="1" id="KW-0808">Transferase</keyword>
<evidence type="ECO:0000313" key="9">
    <source>
        <dbReference type="Proteomes" id="UP000095705"/>
    </source>
</evidence>
<dbReference type="PANTHER" id="PTHR43289:SF34">
    <property type="entry name" value="SERINE_THREONINE-PROTEIN KINASE YBDM-RELATED"/>
    <property type="match status" value="1"/>
</dbReference>
<proteinExistence type="predicted"/>
<reference evidence="8 9" key="1">
    <citation type="submission" date="2016-08" db="EMBL/GenBank/DDBJ databases">
        <title>The complete genome of Streptomyces subrutilus 10-1-1.</title>
        <authorList>
            <person name="Chen X."/>
        </authorList>
    </citation>
    <scope>NUCLEOTIDE SEQUENCE [LARGE SCALE GENOMIC DNA]</scope>
    <source>
        <strain evidence="8 9">10-1-1</strain>
    </source>
</reference>
<dbReference type="InterPro" id="IPR017441">
    <property type="entry name" value="Protein_kinase_ATP_BS"/>
</dbReference>
<dbReference type="SUPFAM" id="SSF56112">
    <property type="entry name" value="Protein kinase-like (PK-like)"/>
    <property type="match status" value="1"/>
</dbReference>
<dbReference type="Gene3D" id="3.30.200.20">
    <property type="entry name" value="Phosphorylase Kinase, domain 1"/>
    <property type="match status" value="1"/>
</dbReference>
<organism evidence="8 9">
    <name type="scientific">Streptomyces subrutilus</name>
    <dbReference type="NCBI Taxonomy" id="36818"/>
    <lineage>
        <taxon>Bacteria</taxon>
        <taxon>Bacillati</taxon>
        <taxon>Actinomycetota</taxon>
        <taxon>Actinomycetes</taxon>
        <taxon>Kitasatosporales</taxon>
        <taxon>Streptomycetaceae</taxon>
        <taxon>Streptomyces</taxon>
    </lineage>
</organism>